<dbReference type="Gene3D" id="2.60.120.10">
    <property type="entry name" value="Jelly Rolls"/>
    <property type="match status" value="1"/>
</dbReference>
<dbReference type="InterPro" id="IPR013096">
    <property type="entry name" value="Cupin_2"/>
</dbReference>
<protein>
    <submittedName>
        <fullName evidence="2">Cupin 2 domain-containing protein</fullName>
    </submittedName>
</protein>
<dbReference type="AlphaFoldDB" id="A0A075GCR2"/>
<feature type="domain" description="Cupin type-2" evidence="1">
    <location>
        <begin position="41"/>
        <end position="107"/>
    </location>
</feature>
<dbReference type="InterPro" id="IPR014710">
    <property type="entry name" value="RmlC-like_jellyroll"/>
</dbReference>
<dbReference type="InterPro" id="IPR011051">
    <property type="entry name" value="RmlC_Cupin_sf"/>
</dbReference>
<evidence type="ECO:0000259" key="1">
    <source>
        <dbReference type="Pfam" id="PF07883"/>
    </source>
</evidence>
<accession>A0A075GCR2</accession>
<evidence type="ECO:0000313" key="2">
    <source>
        <dbReference type="EMBL" id="AIE99841.1"/>
    </source>
</evidence>
<organism evidence="2">
    <name type="scientific">uncultured marine thaumarchaeote KM3_11_F08</name>
    <dbReference type="NCBI Taxonomy" id="1455992"/>
    <lineage>
        <taxon>Archaea</taxon>
        <taxon>Nitrososphaerota</taxon>
        <taxon>environmental samples</taxon>
    </lineage>
</organism>
<name>A0A075GCR2_9ARCH</name>
<dbReference type="PANTHER" id="PTHR36114:SF1">
    <property type="entry name" value="16.7 KDA PROTEIN IN WHIE LOCUS"/>
    <property type="match status" value="1"/>
</dbReference>
<dbReference type="CDD" id="cd02214">
    <property type="entry name" value="cupin_MJ1618"/>
    <property type="match status" value="1"/>
</dbReference>
<dbReference type="InterPro" id="IPR052044">
    <property type="entry name" value="PKS_Associated_Protein"/>
</dbReference>
<proteinExistence type="predicted"/>
<sequence>MISKKIEDLDSFSGNEGSEIKSIFYPDNTLNGIRYSLAHSIISPGKSSKPHKMKSAEVFFILDGEGIIHVNEESEKVERNQSIYIPPLSRQYLENTGQVDLKVLCIVDPAWKQNDEVVS</sequence>
<reference evidence="2" key="1">
    <citation type="journal article" date="2014" name="Genome Biol. Evol.">
        <title>Pangenome evidence for extensive interdomain horizontal transfer affecting lineage core and shell genes in uncultured planktonic thaumarchaeota and euryarchaeota.</title>
        <authorList>
            <person name="Deschamps P."/>
            <person name="Zivanovic Y."/>
            <person name="Moreira D."/>
            <person name="Rodriguez-Valera F."/>
            <person name="Lopez-Garcia P."/>
        </authorList>
    </citation>
    <scope>NUCLEOTIDE SEQUENCE</scope>
</reference>
<dbReference type="Pfam" id="PF07883">
    <property type="entry name" value="Cupin_2"/>
    <property type="match status" value="1"/>
</dbReference>
<dbReference type="PANTHER" id="PTHR36114">
    <property type="entry name" value="16.7 KDA PROTEIN IN WHIE LOCUS"/>
    <property type="match status" value="1"/>
</dbReference>
<dbReference type="SUPFAM" id="SSF51182">
    <property type="entry name" value="RmlC-like cupins"/>
    <property type="match status" value="1"/>
</dbReference>
<dbReference type="EMBL" id="KF900574">
    <property type="protein sequence ID" value="AIE99841.1"/>
    <property type="molecule type" value="Genomic_DNA"/>
</dbReference>